<dbReference type="AlphaFoldDB" id="A0A2M7RI49"/>
<keyword evidence="1" id="KW-1133">Transmembrane helix</keyword>
<sequence length="81" mass="9482">MFVLYYVQFFKFNKINKQQITHNSQHNQSSVVSYKSLVTRSLFFAMPVAYLVTGATLFDVLPMYIMLFTFLAFANNELHSE</sequence>
<evidence type="ECO:0000256" key="1">
    <source>
        <dbReference type="SAM" id="Phobius"/>
    </source>
</evidence>
<keyword evidence="1" id="KW-0472">Membrane</keyword>
<gene>
    <name evidence="2" type="ORF">COY65_00900</name>
</gene>
<feature type="transmembrane region" description="Helical" evidence="1">
    <location>
        <begin position="48"/>
        <end position="74"/>
    </location>
</feature>
<dbReference type="EMBL" id="PFME01000011">
    <property type="protein sequence ID" value="PIY96374.1"/>
    <property type="molecule type" value="Genomic_DNA"/>
</dbReference>
<organism evidence="2 3">
    <name type="scientific">Candidatus Jorgensenbacteria bacterium CG_4_10_14_0_8_um_filter_39_13</name>
    <dbReference type="NCBI Taxonomy" id="1974589"/>
    <lineage>
        <taxon>Bacteria</taxon>
        <taxon>Candidatus Joergenseniibacteriota</taxon>
    </lineage>
</organism>
<name>A0A2M7RI49_9BACT</name>
<comment type="caution">
    <text evidence="2">The sequence shown here is derived from an EMBL/GenBank/DDBJ whole genome shotgun (WGS) entry which is preliminary data.</text>
</comment>
<evidence type="ECO:0000313" key="2">
    <source>
        <dbReference type="EMBL" id="PIY96374.1"/>
    </source>
</evidence>
<reference evidence="3" key="1">
    <citation type="submission" date="2017-09" db="EMBL/GenBank/DDBJ databases">
        <title>Depth-based differentiation of microbial function through sediment-hosted aquifers and enrichment of novel symbionts in the deep terrestrial subsurface.</title>
        <authorList>
            <person name="Probst A.J."/>
            <person name="Ladd B."/>
            <person name="Jarett J.K."/>
            <person name="Geller-Mcgrath D.E."/>
            <person name="Sieber C.M.K."/>
            <person name="Emerson J.B."/>
            <person name="Anantharaman K."/>
            <person name="Thomas B.C."/>
            <person name="Malmstrom R."/>
            <person name="Stieglmeier M."/>
            <person name="Klingl A."/>
            <person name="Woyke T."/>
            <person name="Ryan C.M."/>
            <person name="Banfield J.F."/>
        </authorList>
    </citation>
    <scope>NUCLEOTIDE SEQUENCE [LARGE SCALE GENOMIC DNA]</scope>
</reference>
<evidence type="ECO:0000313" key="3">
    <source>
        <dbReference type="Proteomes" id="UP000230238"/>
    </source>
</evidence>
<protein>
    <submittedName>
        <fullName evidence="2">Uncharacterized protein</fullName>
    </submittedName>
</protein>
<accession>A0A2M7RI49</accession>
<keyword evidence="1" id="KW-0812">Transmembrane</keyword>
<proteinExistence type="predicted"/>
<dbReference type="Proteomes" id="UP000230238">
    <property type="component" value="Unassembled WGS sequence"/>
</dbReference>